<evidence type="ECO:0000313" key="3">
    <source>
        <dbReference type="Proteomes" id="UP000410492"/>
    </source>
</evidence>
<protein>
    <submittedName>
        <fullName evidence="2">Uncharacterized protein</fullName>
    </submittedName>
</protein>
<sequence>MMGKTSSPIHIEMKKKQLSEEVSGSPKDVNMTTKYKVKIINNGSEETISWFAVDKLIRQAAFDI</sequence>
<accession>A0A653CW45</accession>
<gene>
    <name evidence="2" type="ORF">CALMAC_LOCUS12384</name>
</gene>
<dbReference type="EMBL" id="CAACVG010009115">
    <property type="protein sequence ID" value="VEN52144.1"/>
    <property type="molecule type" value="Genomic_DNA"/>
</dbReference>
<keyword evidence="3" id="KW-1185">Reference proteome</keyword>
<name>A0A653CW45_CALMS</name>
<reference evidence="2 3" key="1">
    <citation type="submission" date="2019-01" db="EMBL/GenBank/DDBJ databases">
        <authorList>
            <person name="Sayadi A."/>
        </authorList>
    </citation>
    <scope>NUCLEOTIDE SEQUENCE [LARGE SCALE GENOMIC DNA]</scope>
</reference>
<dbReference type="Proteomes" id="UP000410492">
    <property type="component" value="Unassembled WGS sequence"/>
</dbReference>
<evidence type="ECO:0000256" key="1">
    <source>
        <dbReference type="SAM" id="MobiDB-lite"/>
    </source>
</evidence>
<evidence type="ECO:0000313" key="2">
    <source>
        <dbReference type="EMBL" id="VEN52144.1"/>
    </source>
</evidence>
<feature type="non-terminal residue" evidence="2">
    <location>
        <position position="64"/>
    </location>
</feature>
<proteinExistence type="predicted"/>
<dbReference type="AlphaFoldDB" id="A0A653CW45"/>
<feature type="region of interest" description="Disordered" evidence="1">
    <location>
        <begin position="1"/>
        <end position="27"/>
    </location>
</feature>
<organism evidence="2 3">
    <name type="scientific">Callosobruchus maculatus</name>
    <name type="common">Southern cowpea weevil</name>
    <name type="synonym">Pulse bruchid</name>
    <dbReference type="NCBI Taxonomy" id="64391"/>
    <lineage>
        <taxon>Eukaryota</taxon>
        <taxon>Metazoa</taxon>
        <taxon>Ecdysozoa</taxon>
        <taxon>Arthropoda</taxon>
        <taxon>Hexapoda</taxon>
        <taxon>Insecta</taxon>
        <taxon>Pterygota</taxon>
        <taxon>Neoptera</taxon>
        <taxon>Endopterygota</taxon>
        <taxon>Coleoptera</taxon>
        <taxon>Polyphaga</taxon>
        <taxon>Cucujiformia</taxon>
        <taxon>Chrysomeloidea</taxon>
        <taxon>Chrysomelidae</taxon>
        <taxon>Bruchinae</taxon>
        <taxon>Bruchini</taxon>
        <taxon>Callosobruchus</taxon>
    </lineage>
</organism>